<dbReference type="STRING" id="743720.Psefu_1081"/>
<keyword evidence="3 6" id="KW-0812">Transmembrane</keyword>
<organism evidence="8 9">
    <name type="scientific">Pseudomonas fulva (strain 12-X)</name>
    <dbReference type="NCBI Taxonomy" id="743720"/>
    <lineage>
        <taxon>Bacteria</taxon>
        <taxon>Pseudomonadati</taxon>
        <taxon>Pseudomonadota</taxon>
        <taxon>Gammaproteobacteria</taxon>
        <taxon>Pseudomonadales</taxon>
        <taxon>Pseudomonadaceae</taxon>
        <taxon>Pseudomonas</taxon>
    </lineage>
</organism>
<dbReference type="Pfam" id="PF00892">
    <property type="entry name" value="EamA"/>
    <property type="match status" value="2"/>
</dbReference>
<feature type="transmembrane region" description="Helical" evidence="6">
    <location>
        <begin position="94"/>
        <end position="113"/>
    </location>
</feature>
<dbReference type="OrthoDB" id="9810556at2"/>
<dbReference type="KEGG" id="pfv:Psefu_1081"/>
<feature type="transmembrane region" description="Helical" evidence="6">
    <location>
        <begin position="269"/>
        <end position="289"/>
    </location>
</feature>
<evidence type="ECO:0000259" key="7">
    <source>
        <dbReference type="Pfam" id="PF00892"/>
    </source>
</evidence>
<dbReference type="InterPro" id="IPR037185">
    <property type="entry name" value="EmrE-like"/>
</dbReference>
<dbReference type="HOGENOM" id="CLU_033863_5_2_6"/>
<comment type="similarity">
    <text evidence="2">Belongs to the EamA transporter family.</text>
</comment>
<dbReference type="eggNOG" id="COG0697">
    <property type="taxonomic scope" value="Bacteria"/>
</dbReference>
<keyword evidence="5 6" id="KW-0472">Membrane</keyword>
<dbReference type="InterPro" id="IPR000620">
    <property type="entry name" value="EamA_dom"/>
</dbReference>
<feature type="transmembrane region" description="Helical" evidence="6">
    <location>
        <begin position="243"/>
        <end position="263"/>
    </location>
</feature>
<dbReference type="AlphaFoldDB" id="F6ABX9"/>
<dbReference type="InterPro" id="IPR050638">
    <property type="entry name" value="AA-Vitamin_Transporters"/>
</dbReference>
<feature type="transmembrane region" description="Helical" evidence="6">
    <location>
        <begin position="125"/>
        <end position="143"/>
    </location>
</feature>
<feature type="domain" description="EamA" evidence="7">
    <location>
        <begin position="150"/>
        <end position="285"/>
    </location>
</feature>
<evidence type="ECO:0000256" key="4">
    <source>
        <dbReference type="ARBA" id="ARBA00022989"/>
    </source>
</evidence>
<evidence type="ECO:0000256" key="5">
    <source>
        <dbReference type="ARBA" id="ARBA00023136"/>
    </source>
</evidence>
<evidence type="ECO:0000256" key="2">
    <source>
        <dbReference type="ARBA" id="ARBA00007362"/>
    </source>
</evidence>
<evidence type="ECO:0000256" key="6">
    <source>
        <dbReference type="SAM" id="Phobius"/>
    </source>
</evidence>
<reference evidence="8 9" key="1">
    <citation type="submission" date="2011-04" db="EMBL/GenBank/DDBJ databases">
        <title>Complete sequence of Pseudomonas fulva 12-X.</title>
        <authorList>
            <consortium name="US DOE Joint Genome Institute"/>
            <person name="Lucas S."/>
            <person name="Han J."/>
            <person name="Lapidus A."/>
            <person name="Cheng J.-F."/>
            <person name="Goodwin L."/>
            <person name="Pitluck S."/>
            <person name="Peters L."/>
            <person name="Mikhailova N."/>
            <person name="Pagani I."/>
            <person name="Davenport K."/>
            <person name="Han C."/>
            <person name="Tapia R."/>
            <person name="Land M."/>
            <person name="Hauser L."/>
            <person name="Kyrpides N."/>
            <person name="Ivanova N."/>
            <person name="Pagani I."/>
            <person name="Lcollab F.I."/>
            <person name="Woyke T."/>
        </authorList>
    </citation>
    <scope>NUCLEOTIDE SEQUENCE [LARGE SCALE GENOMIC DNA]</scope>
    <source>
        <strain evidence="9">12-X</strain>
    </source>
</reference>
<dbReference type="RefSeq" id="WP_013790190.1">
    <property type="nucleotide sequence ID" value="NC_015556.1"/>
</dbReference>
<feature type="transmembrane region" description="Helical" evidence="6">
    <location>
        <begin position="38"/>
        <end position="57"/>
    </location>
</feature>
<dbReference type="GO" id="GO:0016020">
    <property type="term" value="C:membrane"/>
    <property type="evidence" value="ECO:0007669"/>
    <property type="project" value="UniProtKB-SubCell"/>
</dbReference>
<protein>
    <recommendedName>
        <fullName evidence="7">EamA domain-containing protein</fullName>
    </recommendedName>
</protein>
<dbReference type="EMBL" id="CP002727">
    <property type="protein sequence ID" value="AEF21059.1"/>
    <property type="molecule type" value="Genomic_DNA"/>
</dbReference>
<keyword evidence="4 6" id="KW-1133">Transmembrane helix</keyword>
<gene>
    <name evidence="8" type="ordered locus">Psefu_1081</name>
</gene>
<evidence type="ECO:0000313" key="9">
    <source>
        <dbReference type="Proteomes" id="UP000000686"/>
    </source>
</evidence>
<dbReference type="Proteomes" id="UP000000686">
    <property type="component" value="Chromosome"/>
</dbReference>
<feature type="transmembrane region" description="Helical" evidence="6">
    <location>
        <begin position="64"/>
        <end position="82"/>
    </location>
</feature>
<dbReference type="SUPFAM" id="SSF103481">
    <property type="entry name" value="Multidrug resistance efflux transporter EmrE"/>
    <property type="match status" value="2"/>
</dbReference>
<comment type="subcellular location">
    <subcellularLocation>
        <location evidence="1">Membrane</location>
        <topology evidence="1">Multi-pass membrane protein</topology>
    </subcellularLocation>
</comment>
<accession>F6ABX9</accession>
<feature type="domain" description="EamA" evidence="7">
    <location>
        <begin position="6"/>
        <end position="137"/>
    </location>
</feature>
<dbReference type="PANTHER" id="PTHR32322">
    <property type="entry name" value="INNER MEMBRANE TRANSPORTER"/>
    <property type="match status" value="1"/>
</dbReference>
<feature type="transmembrane region" description="Helical" evidence="6">
    <location>
        <begin position="149"/>
        <end position="169"/>
    </location>
</feature>
<feature type="transmembrane region" description="Helical" evidence="6">
    <location>
        <begin position="176"/>
        <end position="201"/>
    </location>
</feature>
<evidence type="ECO:0000256" key="1">
    <source>
        <dbReference type="ARBA" id="ARBA00004141"/>
    </source>
</evidence>
<name>F6ABX9_PSEF1</name>
<dbReference type="PANTHER" id="PTHR32322:SF2">
    <property type="entry name" value="EAMA DOMAIN-CONTAINING PROTEIN"/>
    <property type="match status" value="1"/>
</dbReference>
<keyword evidence="9" id="KW-1185">Reference proteome</keyword>
<evidence type="ECO:0000313" key="8">
    <source>
        <dbReference type="EMBL" id="AEF21059.1"/>
    </source>
</evidence>
<feature type="transmembrane region" description="Helical" evidence="6">
    <location>
        <begin position="213"/>
        <end position="236"/>
    </location>
</feature>
<sequence length="303" mass="32019">MNKSAIAVFAFLGVIWGSNFVFVKTAAAFISPLQITLLRVLFGFLPVLLYALATGALRREHWKHAHHFLVMSLLATALYYFAFAKGTALLDTSIAGMLGGAIPLFTFLCAWLFLRSEQLTRLKTLGIGLGFLGIIVVAKPWSAQGGIDLKGVIYMILGSLSVGCSFVYAKRFITPLGLPAVALTTYQIGLALALLAIVTPFHGIGAVFDDTHAWVGLVFGLGLLGTGAAYLAYYFIVDALGALAASAVTYIPPVVALLIGWWLGEPVTASAWVAIALILVGVALVQLSGAGRFAGPRLKASST</sequence>
<evidence type="ECO:0000256" key="3">
    <source>
        <dbReference type="ARBA" id="ARBA00022692"/>
    </source>
</evidence>
<proteinExistence type="inferred from homology"/>